<feature type="transmembrane region" description="Helical" evidence="1">
    <location>
        <begin position="6"/>
        <end position="25"/>
    </location>
</feature>
<protein>
    <submittedName>
        <fullName evidence="2">DUF4239 domain-containing protein</fullName>
    </submittedName>
</protein>
<proteinExistence type="predicted"/>
<dbReference type="Proteomes" id="UP000766336">
    <property type="component" value="Unassembled WGS sequence"/>
</dbReference>
<keyword evidence="1" id="KW-0472">Membrane</keyword>
<feature type="transmembrane region" description="Helical" evidence="1">
    <location>
        <begin position="37"/>
        <end position="60"/>
    </location>
</feature>
<feature type="transmembrane region" description="Helical" evidence="1">
    <location>
        <begin position="181"/>
        <end position="201"/>
    </location>
</feature>
<dbReference type="Pfam" id="PF14023">
    <property type="entry name" value="Bestrophin-like"/>
    <property type="match status" value="1"/>
</dbReference>
<comment type="caution">
    <text evidence="2">The sequence shown here is derived from an EMBL/GenBank/DDBJ whole genome shotgun (WGS) entry which is preliminary data.</text>
</comment>
<sequence length="258" mass="28765">MLLPVLLAIGAIVFAAGLGVAIYRLSHRFWPATDRDGMDLTSVIIVRIGILHALIVALAFTEVKQNEMHARQLVAEEAVTVANVFYDLERFNEAVTLPARQLVVRYARDVVHGDWPELAARGRLSEQAWTSWRVLLESVLALEPRDRRQNLIHARMLENTWKLEEQRQRRGSDAHAAPHPVFWFTSIAGLMVICACLAPYPARRSTELLVAAFSGFTGVVVYFAYDVTTPFNGLWPLTPAGLLDFLQQARPAAVLAGL</sequence>
<name>A0ABS5QCA5_9PROT</name>
<keyword evidence="1" id="KW-0812">Transmembrane</keyword>
<keyword evidence="1" id="KW-1133">Transmembrane helix</keyword>
<evidence type="ECO:0000256" key="1">
    <source>
        <dbReference type="SAM" id="Phobius"/>
    </source>
</evidence>
<evidence type="ECO:0000313" key="3">
    <source>
        <dbReference type="Proteomes" id="UP000766336"/>
    </source>
</evidence>
<dbReference type="RefSeq" id="WP_213670001.1">
    <property type="nucleotide sequence ID" value="NZ_JAHCDA010000002.1"/>
</dbReference>
<gene>
    <name evidence="2" type="ORF">KHU32_10205</name>
</gene>
<dbReference type="InterPro" id="IPR025333">
    <property type="entry name" value="DUF4239"/>
</dbReference>
<evidence type="ECO:0000313" key="2">
    <source>
        <dbReference type="EMBL" id="MBS7811311.1"/>
    </source>
</evidence>
<reference evidence="2 3" key="1">
    <citation type="submission" date="2021-05" db="EMBL/GenBank/DDBJ databases">
        <title>Roseococcus sp. XZZS9, whole genome shotgun sequencing project.</title>
        <authorList>
            <person name="Zhao G."/>
            <person name="Shen L."/>
        </authorList>
    </citation>
    <scope>NUCLEOTIDE SEQUENCE [LARGE SCALE GENOMIC DNA]</scope>
    <source>
        <strain evidence="2 3">XZZS9</strain>
    </source>
</reference>
<feature type="transmembrane region" description="Helical" evidence="1">
    <location>
        <begin position="208"/>
        <end position="225"/>
    </location>
</feature>
<accession>A0ABS5QCA5</accession>
<dbReference type="EMBL" id="JAHCDA010000002">
    <property type="protein sequence ID" value="MBS7811311.1"/>
    <property type="molecule type" value="Genomic_DNA"/>
</dbReference>
<organism evidence="2 3">
    <name type="scientific">Roseococcus pinisoli</name>
    <dbReference type="NCBI Taxonomy" id="2835040"/>
    <lineage>
        <taxon>Bacteria</taxon>
        <taxon>Pseudomonadati</taxon>
        <taxon>Pseudomonadota</taxon>
        <taxon>Alphaproteobacteria</taxon>
        <taxon>Acetobacterales</taxon>
        <taxon>Roseomonadaceae</taxon>
        <taxon>Roseococcus</taxon>
    </lineage>
</organism>
<keyword evidence="3" id="KW-1185">Reference proteome</keyword>